<dbReference type="InterPro" id="IPR048279">
    <property type="entry name" value="MdtK-like"/>
</dbReference>
<evidence type="ECO:0000256" key="5">
    <source>
        <dbReference type="ARBA" id="ARBA00022989"/>
    </source>
</evidence>
<dbReference type="NCBIfam" id="TIGR00797">
    <property type="entry name" value="matE"/>
    <property type="match status" value="1"/>
</dbReference>
<accession>A0A6I2U918</accession>
<reference evidence="8 9" key="1">
    <citation type="submission" date="2019-08" db="EMBL/GenBank/DDBJ databases">
        <title>In-depth cultivation of the pig gut microbiome towards novel bacterial diversity and tailored functional studies.</title>
        <authorList>
            <person name="Wylensek D."/>
            <person name="Hitch T.C.A."/>
            <person name="Clavel T."/>
        </authorList>
    </citation>
    <scope>NUCLEOTIDE SEQUENCE [LARGE SCALE GENOMIC DNA]</scope>
    <source>
        <strain evidence="8 9">WCA3-601-WT-6J</strain>
    </source>
</reference>
<evidence type="ECO:0000256" key="3">
    <source>
        <dbReference type="ARBA" id="ARBA00022475"/>
    </source>
</evidence>
<comment type="subcellular location">
    <subcellularLocation>
        <location evidence="1">Cell membrane</location>
        <topology evidence="1">Multi-pass membrane protein</topology>
    </subcellularLocation>
</comment>
<dbReference type="PIRSF" id="PIRSF006603">
    <property type="entry name" value="DinF"/>
    <property type="match status" value="1"/>
</dbReference>
<dbReference type="CDD" id="cd13138">
    <property type="entry name" value="MATE_yoeA_like"/>
    <property type="match status" value="1"/>
</dbReference>
<evidence type="ECO:0000256" key="1">
    <source>
        <dbReference type="ARBA" id="ARBA00004651"/>
    </source>
</evidence>
<keyword evidence="4 7" id="KW-0812">Transmembrane</keyword>
<dbReference type="InterPro" id="IPR002528">
    <property type="entry name" value="MATE_fam"/>
</dbReference>
<evidence type="ECO:0000256" key="4">
    <source>
        <dbReference type="ARBA" id="ARBA00022692"/>
    </source>
</evidence>
<feature type="transmembrane region" description="Helical" evidence="7">
    <location>
        <begin position="192"/>
        <end position="213"/>
    </location>
</feature>
<gene>
    <name evidence="8" type="ORF">FYJ76_11765</name>
</gene>
<evidence type="ECO:0000313" key="8">
    <source>
        <dbReference type="EMBL" id="MST92598.1"/>
    </source>
</evidence>
<dbReference type="PANTHER" id="PTHR43549">
    <property type="entry name" value="MULTIDRUG RESISTANCE PROTEIN YPNP-RELATED"/>
    <property type="match status" value="1"/>
</dbReference>
<keyword evidence="5 7" id="KW-1133">Transmembrane helix</keyword>
<dbReference type="GO" id="GO:0005886">
    <property type="term" value="C:plasma membrane"/>
    <property type="evidence" value="ECO:0007669"/>
    <property type="project" value="UniProtKB-SubCell"/>
</dbReference>
<proteinExistence type="predicted"/>
<dbReference type="EMBL" id="VUNJ01000012">
    <property type="protein sequence ID" value="MST92598.1"/>
    <property type="molecule type" value="Genomic_DNA"/>
</dbReference>
<feature type="transmembrane region" description="Helical" evidence="7">
    <location>
        <begin position="349"/>
        <end position="374"/>
    </location>
</feature>
<feature type="transmembrane region" description="Helical" evidence="7">
    <location>
        <begin position="88"/>
        <end position="112"/>
    </location>
</feature>
<keyword evidence="6 7" id="KW-0472">Membrane</keyword>
<dbReference type="Pfam" id="PF01554">
    <property type="entry name" value="MatE"/>
    <property type="match status" value="2"/>
</dbReference>
<dbReference type="GO" id="GO:0042910">
    <property type="term" value="F:xenobiotic transmembrane transporter activity"/>
    <property type="evidence" value="ECO:0007669"/>
    <property type="project" value="InterPro"/>
</dbReference>
<feature type="transmembrane region" description="Helical" evidence="7">
    <location>
        <begin position="318"/>
        <end position="343"/>
    </location>
</feature>
<feature type="transmembrane region" description="Helical" evidence="7">
    <location>
        <begin position="420"/>
        <end position="437"/>
    </location>
</feature>
<keyword evidence="3" id="KW-1003">Cell membrane</keyword>
<feature type="transmembrane region" description="Helical" evidence="7">
    <location>
        <begin position="51"/>
        <end position="76"/>
    </location>
</feature>
<keyword evidence="2" id="KW-0813">Transport</keyword>
<organism evidence="8 9">
    <name type="scientific">Ruthenibacterium lactatiformans</name>
    <dbReference type="NCBI Taxonomy" id="1550024"/>
    <lineage>
        <taxon>Bacteria</taxon>
        <taxon>Bacillati</taxon>
        <taxon>Bacillota</taxon>
        <taxon>Clostridia</taxon>
        <taxon>Eubacteriales</taxon>
        <taxon>Oscillospiraceae</taxon>
        <taxon>Ruthenibacterium</taxon>
    </lineage>
</organism>
<feature type="transmembrane region" description="Helical" evidence="7">
    <location>
        <begin position="132"/>
        <end position="151"/>
    </location>
</feature>
<dbReference type="InterPro" id="IPR052031">
    <property type="entry name" value="Membrane_Transporter-Flippase"/>
</dbReference>
<sequence length="449" mass="47413">MVTDMTSGSPMRLLLRFSLPMLVGNIFQQFYSMVDAMIVGRFVGVDALAAVGATGGMSFLVLGFVIGLANGFCVVVSQRFGARDEAGLRRCVAMTMLLSLIVTAVATAASFLGTEPMLRAMNTPENIFSDSAAYIGIIFLGLGASLFYNLFSGLLRAVGDSKTPLYFLCLSSALNVVLDLLFVVTFSMGVAGAAWATILSQGVSALLCLVYMLKKFPILRTGRADWAWHGPMVRRLARMGIPTALSNSVTAIGCMILQVTINGFGSTVVAAYTAASKVEQLTTQPTFTFGLAAATFTAQNAGAGKLDRVKDGVRKATVLNLIAGLAAAVVVWLFAAPITTWFVDPGETAVIAASVQFLNIEAVFILALGVLFVYRNALQGLGNAVMPLISGGVELAMRLAAAILLSRFLGYVGVCLANPVAWTGAAVMLVPAYLAELRRQQNNALARAR</sequence>
<evidence type="ECO:0000256" key="7">
    <source>
        <dbReference type="SAM" id="Phobius"/>
    </source>
</evidence>
<evidence type="ECO:0000256" key="2">
    <source>
        <dbReference type="ARBA" id="ARBA00022448"/>
    </source>
</evidence>
<dbReference type="AlphaFoldDB" id="A0A6I2U918"/>
<evidence type="ECO:0000313" key="9">
    <source>
        <dbReference type="Proteomes" id="UP000431913"/>
    </source>
</evidence>
<feature type="transmembrane region" description="Helical" evidence="7">
    <location>
        <begin position="13"/>
        <end position="31"/>
    </location>
</feature>
<dbReference type="RefSeq" id="WP_117460046.1">
    <property type="nucleotide sequence ID" value="NZ_CAQJQL010000002.1"/>
</dbReference>
<protein>
    <submittedName>
        <fullName evidence="8">MATE family efflux transporter</fullName>
    </submittedName>
</protein>
<dbReference type="GO" id="GO:0015297">
    <property type="term" value="F:antiporter activity"/>
    <property type="evidence" value="ECO:0007669"/>
    <property type="project" value="InterPro"/>
</dbReference>
<comment type="caution">
    <text evidence="8">The sequence shown here is derived from an EMBL/GenBank/DDBJ whole genome shotgun (WGS) entry which is preliminary data.</text>
</comment>
<dbReference type="Proteomes" id="UP000431913">
    <property type="component" value="Unassembled WGS sequence"/>
</dbReference>
<name>A0A6I2U918_9FIRM</name>
<dbReference type="PANTHER" id="PTHR43549:SF3">
    <property type="entry name" value="MULTIDRUG RESISTANCE PROTEIN YPNP-RELATED"/>
    <property type="match status" value="1"/>
</dbReference>
<evidence type="ECO:0000256" key="6">
    <source>
        <dbReference type="ARBA" id="ARBA00023136"/>
    </source>
</evidence>
<feature type="transmembrane region" description="Helical" evidence="7">
    <location>
        <begin position="163"/>
        <end position="186"/>
    </location>
</feature>